<evidence type="ECO:0000313" key="3">
    <source>
        <dbReference type="Proteomes" id="UP000075374"/>
    </source>
</evidence>
<keyword evidence="1" id="KW-1133">Transmembrane helix</keyword>
<feature type="transmembrane region" description="Helical" evidence="1">
    <location>
        <begin position="53"/>
        <end position="73"/>
    </location>
</feature>
<feature type="transmembrane region" description="Helical" evidence="1">
    <location>
        <begin position="214"/>
        <end position="235"/>
    </location>
</feature>
<proteinExistence type="predicted"/>
<feature type="transmembrane region" description="Helical" evidence="1">
    <location>
        <begin position="85"/>
        <end position="102"/>
    </location>
</feature>
<evidence type="ECO:0000313" key="2">
    <source>
        <dbReference type="EMBL" id="KYH27989.1"/>
    </source>
</evidence>
<name>A0A151AK14_9CLOT</name>
<dbReference type="InterPro" id="IPR011737">
    <property type="entry name" value="CHP02206_TP0381"/>
</dbReference>
<comment type="caution">
    <text evidence="2">The sequence shown here is derived from an EMBL/GenBank/DDBJ whole genome shotgun (WGS) entry which is preliminary data.</text>
</comment>
<dbReference type="STRING" id="1121305.CLCOL_24000"/>
<accession>A0A151AK14</accession>
<dbReference type="EMBL" id="LTBB01000016">
    <property type="protein sequence ID" value="KYH27989.1"/>
    <property type="molecule type" value="Genomic_DNA"/>
</dbReference>
<keyword evidence="3" id="KW-1185">Reference proteome</keyword>
<feature type="transmembrane region" description="Helical" evidence="1">
    <location>
        <begin position="138"/>
        <end position="160"/>
    </location>
</feature>
<sequence length="241" mass="28365">MKSFSSYWKAIERSSPTKPFSLPHILSLLIIFFIILAMYLYREILKTEKYKNLISKTIASILIGHQISLYLWYITNDKLTLKEALPLYLCRISLILSIIMMFNKSHKIFDILYFWGLGGASVALIFHDTSIFPFPHYVFIQFFISHGGILISVLFMMFIYDYSPNINSLIRTSIWTLIYFIFTIPINYIIDSNYCYLRYKPCFTPLDLLPDKPIYFVPFIILGVYMLFLLMYLPFSSKLSS</sequence>
<dbReference type="NCBIfam" id="TIGR02206">
    <property type="entry name" value="intg_mem_TP0381"/>
    <property type="match status" value="1"/>
</dbReference>
<organism evidence="2 3">
    <name type="scientific">Clostridium colicanis DSM 13634</name>
    <dbReference type="NCBI Taxonomy" id="1121305"/>
    <lineage>
        <taxon>Bacteria</taxon>
        <taxon>Bacillati</taxon>
        <taxon>Bacillota</taxon>
        <taxon>Clostridia</taxon>
        <taxon>Eubacteriales</taxon>
        <taxon>Clostridiaceae</taxon>
        <taxon>Clostridium</taxon>
    </lineage>
</organism>
<feature type="transmembrane region" description="Helical" evidence="1">
    <location>
        <begin position="172"/>
        <end position="190"/>
    </location>
</feature>
<keyword evidence="1" id="KW-0812">Transmembrane</keyword>
<reference evidence="2 3" key="1">
    <citation type="submission" date="2016-02" db="EMBL/GenBank/DDBJ databases">
        <title>Genome sequence of Clostridium colicanis DSM 13634.</title>
        <authorList>
            <person name="Poehlein A."/>
            <person name="Daniel R."/>
        </authorList>
    </citation>
    <scope>NUCLEOTIDE SEQUENCE [LARGE SCALE GENOMIC DNA]</scope>
    <source>
        <strain evidence="2 3">DSM 13634</strain>
    </source>
</reference>
<dbReference type="Pfam" id="PF14808">
    <property type="entry name" value="TMEM164"/>
    <property type="match status" value="1"/>
</dbReference>
<dbReference type="AlphaFoldDB" id="A0A151AK14"/>
<evidence type="ECO:0000256" key="1">
    <source>
        <dbReference type="SAM" id="Phobius"/>
    </source>
</evidence>
<dbReference type="RefSeq" id="WP_061859178.1">
    <property type="nucleotide sequence ID" value="NZ_LTBB01000016.1"/>
</dbReference>
<dbReference type="PATRIC" id="fig|1121305.3.peg.2390"/>
<keyword evidence="1" id="KW-0472">Membrane</keyword>
<feature type="transmembrane region" description="Helical" evidence="1">
    <location>
        <begin position="109"/>
        <end position="126"/>
    </location>
</feature>
<feature type="transmembrane region" description="Helical" evidence="1">
    <location>
        <begin position="20"/>
        <end position="41"/>
    </location>
</feature>
<gene>
    <name evidence="2" type="ORF">CLCOL_24000</name>
</gene>
<protein>
    <submittedName>
        <fullName evidence="2">Integral membrane protein</fullName>
    </submittedName>
</protein>
<dbReference type="Proteomes" id="UP000075374">
    <property type="component" value="Unassembled WGS sequence"/>
</dbReference>